<accession>A0A0F5HTH1</accession>
<reference evidence="1" key="1">
    <citation type="submission" date="2015-02" db="EMBL/GenBank/DDBJ databases">
        <title>Genome Assembly of Bacillaceae bacterium MTCC 8252.</title>
        <authorList>
            <person name="Verma A."/>
            <person name="Khatri I."/>
            <person name="Mual P."/>
            <person name="Subramanian S."/>
            <person name="Krishnamurthi S."/>
        </authorList>
    </citation>
    <scope>NUCLEOTIDE SEQUENCE [LARGE SCALE GENOMIC DNA]</scope>
    <source>
        <strain evidence="1">MTCC 8252</strain>
    </source>
</reference>
<name>A0A0F5I6S5_BACTR</name>
<evidence type="ECO:0000313" key="2">
    <source>
        <dbReference type="Proteomes" id="UP000031563"/>
    </source>
</evidence>
<accession>A0A0F5I6S5</accession>
<protein>
    <submittedName>
        <fullName evidence="1">Uncharacterized protein</fullName>
    </submittedName>
</protein>
<proteinExistence type="predicted"/>
<evidence type="ECO:0000313" key="1">
    <source>
        <dbReference type="EMBL" id="KKB40995.1"/>
    </source>
</evidence>
<comment type="caution">
    <text evidence="1">The sequence shown here is derived from an EMBL/GenBank/DDBJ whole genome shotgun (WGS) entry which is preliminary data.</text>
</comment>
<keyword evidence="2" id="KW-1185">Reference proteome</keyword>
<gene>
    <name evidence="1" type="ORF">QY95_01058</name>
</gene>
<sequence>MSFFHRKNPPFAVLSPLNCSPLKIWATLGEYASFPADAKKGRKQKKLS</sequence>
<dbReference type="AlphaFoldDB" id="A0A0F5I6S5"/>
<organism evidence="1 2">
    <name type="scientific">Bacillus thermotolerans</name>
    <name type="common">Quasibacillus thermotolerans</name>
    <dbReference type="NCBI Taxonomy" id="1221996"/>
    <lineage>
        <taxon>Bacteria</taxon>
        <taxon>Bacillati</taxon>
        <taxon>Bacillota</taxon>
        <taxon>Bacilli</taxon>
        <taxon>Bacillales</taxon>
        <taxon>Bacillaceae</taxon>
        <taxon>Bacillus</taxon>
    </lineage>
</organism>
<dbReference type="EMBL" id="JWIR02000025">
    <property type="protein sequence ID" value="KKB40995.1"/>
    <property type="molecule type" value="Genomic_DNA"/>
</dbReference>
<dbReference type="Proteomes" id="UP000031563">
    <property type="component" value="Unassembled WGS sequence"/>
</dbReference>